<organism evidence="2 3">
    <name type="scientific">Sulfurimonas sediminis</name>
    <dbReference type="NCBI Taxonomy" id="2590020"/>
    <lineage>
        <taxon>Bacteria</taxon>
        <taxon>Pseudomonadati</taxon>
        <taxon>Campylobacterota</taxon>
        <taxon>Epsilonproteobacteria</taxon>
        <taxon>Campylobacterales</taxon>
        <taxon>Sulfurimonadaceae</taxon>
        <taxon>Sulfurimonas</taxon>
    </lineage>
</organism>
<dbReference type="PANTHER" id="PTHR40940">
    <property type="entry name" value="PROTEIN BATD-RELATED"/>
    <property type="match status" value="1"/>
</dbReference>
<dbReference type="RefSeq" id="WP_193151427.1">
    <property type="nucleotide sequence ID" value="NZ_CP041235.1"/>
</dbReference>
<reference evidence="2 3" key="1">
    <citation type="submission" date="2019-06" db="EMBL/GenBank/DDBJ databases">
        <title>Sulfurimonas gotlandica sp. nov., a chemoautotrophic and psychrotolerant epsilonproteobacterium isolated from a pelagic redoxcline, and an emended description of the genus Sulfurimonas.</title>
        <authorList>
            <person name="Wang S."/>
            <person name="Jiang L."/>
            <person name="Shao Z."/>
        </authorList>
    </citation>
    <scope>NUCLEOTIDE SEQUENCE [LARGE SCALE GENOMIC DNA]</scope>
    <source>
        <strain evidence="2 3">S2-6</strain>
    </source>
</reference>
<dbReference type="KEGG" id="ssei:FJR45_03815"/>
<dbReference type="PANTHER" id="PTHR40940:SF2">
    <property type="entry name" value="BATD"/>
    <property type="match status" value="1"/>
</dbReference>
<keyword evidence="1" id="KW-1133">Transmembrane helix</keyword>
<dbReference type="Proteomes" id="UP000593719">
    <property type="component" value="Chromosome"/>
</dbReference>
<sequence>MKNLGKIIIIFSLLTTAIYAKVVARVSPKSVVSGEVATYTLTITGSEVNKPLISTICGSNVLGSSSQTSIEMINNDYRKSYVLSYQFMPQKSCVISPVSIEIDGKTEQSNSVKVTVKPAVQDKNADFVLNLIPSKTELFVGEPFTLNLVLKQKKDAEAVDSKFIAPDFKGFWIKGESQATRTEKDGFIITKASYRLAPQREGNLTIKPAQLKIATRISSRDVWGGFMPQIKWKSYFSNPVELHVKPLPNNAKIVGNFTIEATADKLQINPNEAVNVTVKVRGEGNLEDIKSFKPYIPGVNVFDEKISIKGNTLTQKLAFVSDKDFTIPPFSLAFYNLKTKRVEKISTQPIPIKVNGAVKKTALKIQREASAQTTEQPLHVKKRAKVYDKLSIGIAFVAGVIIGILIMMFAKPVKFLKKERVLNLNDERLLLIKLLPYKDKDEEVRKVVDMLEANLYSSKKEKIDKKLVKELLKKYDIS</sequence>
<keyword evidence="1" id="KW-0472">Membrane</keyword>
<accession>A0A7M1B097</accession>
<feature type="transmembrane region" description="Helical" evidence="1">
    <location>
        <begin position="390"/>
        <end position="410"/>
    </location>
</feature>
<gene>
    <name evidence="2" type="ORF">FJR45_03815</name>
</gene>
<dbReference type="InterPro" id="IPR025738">
    <property type="entry name" value="BatD"/>
</dbReference>
<evidence type="ECO:0000313" key="3">
    <source>
        <dbReference type="Proteomes" id="UP000593719"/>
    </source>
</evidence>
<dbReference type="AlphaFoldDB" id="A0A7M1B097"/>
<dbReference type="Pfam" id="PF13584">
    <property type="entry name" value="BatD"/>
    <property type="match status" value="3"/>
</dbReference>
<evidence type="ECO:0000256" key="1">
    <source>
        <dbReference type="SAM" id="Phobius"/>
    </source>
</evidence>
<evidence type="ECO:0000313" key="2">
    <source>
        <dbReference type="EMBL" id="QOP43120.1"/>
    </source>
</evidence>
<protein>
    <submittedName>
        <fullName evidence="2">Protein BatD</fullName>
    </submittedName>
</protein>
<name>A0A7M1B097_9BACT</name>
<keyword evidence="3" id="KW-1185">Reference proteome</keyword>
<dbReference type="EMBL" id="CP041235">
    <property type="protein sequence ID" value="QOP43120.1"/>
    <property type="molecule type" value="Genomic_DNA"/>
</dbReference>
<keyword evidence="1" id="KW-0812">Transmembrane</keyword>
<proteinExistence type="predicted"/>